<gene>
    <name evidence="2" type="ORF">SLOPH_669</name>
</gene>
<accession>S7WA40</accession>
<keyword evidence="1" id="KW-0732">Signal</keyword>
<dbReference type="VEuPathDB" id="MicrosporidiaDB:SLOPH_669"/>
<name>S7WA40_SPRLO</name>
<dbReference type="Proteomes" id="UP000014978">
    <property type="component" value="Unassembled WGS sequence"/>
</dbReference>
<feature type="chain" id="PRO_5004558854" evidence="1">
    <location>
        <begin position="21"/>
        <end position="334"/>
    </location>
</feature>
<evidence type="ECO:0000256" key="1">
    <source>
        <dbReference type="SAM" id="SignalP"/>
    </source>
</evidence>
<proteinExistence type="predicted"/>
<protein>
    <submittedName>
        <fullName evidence="2">Uncharacterized protein</fullName>
    </submittedName>
</protein>
<dbReference type="InParanoid" id="S7WA40"/>
<dbReference type="HOGENOM" id="CLU_832018_0_0_1"/>
<dbReference type="AlphaFoldDB" id="S7WA40"/>
<feature type="signal peptide" evidence="1">
    <location>
        <begin position="1"/>
        <end position="20"/>
    </location>
</feature>
<keyword evidence="3" id="KW-1185">Reference proteome</keyword>
<evidence type="ECO:0000313" key="3">
    <source>
        <dbReference type="Proteomes" id="UP000014978"/>
    </source>
</evidence>
<reference evidence="3" key="1">
    <citation type="journal article" date="2013" name="PLoS Genet.">
        <title>The genome of Spraguea lophii and the basis of host-microsporidian interactions.</title>
        <authorList>
            <person name="Campbell S.E."/>
            <person name="Williams T.A."/>
            <person name="Yousuf A."/>
            <person name="Soanes D.M."/>
            <person name="Paszkiewicz K.H."/>
            <person name="Williams B.A.P."/>
        </authorList>
    </citation>
    <scope>NUCLEOTIDE SEQUENCE [LARGE SCALE GENOMIC DNA]</scope>
    <source>
        <strain evidence="3">42_110</strain>
    </source>
</reference>
<comment type="caution">
    <text evidence="2">The sequence shown here is derived from an EMBL/GenBank/DDBJ whole genome shotgun (WGS) entry which is preliminary data.</text>
</comment>
<dbReference type="EMBL" id="ATCN01000143">
    <property type="protein sequence ID" value="EPR79711.1"/>
    <property type="molecule type" value="Genomic_DNA"/>
</dbReference>
<sequence>MIFFLKLLLLLLNLKEFAMGKGPNKGIRYTLPIEERVPIIVNYDFNVIPDSYLSEDGDTIFELKHFGVIHQCSHMEYVHYEHVPNLYCCNDEYIVETKPHKRDYKNRTYRFGMDIFPYENQEMPGEDKQTDIYKNIKNGYYNFSGCRLCSSTSSDLLRKRDVEIEKAIILNNTIRESLELRMIVNPLQIFETYDPKSKTSTHNYYIYKKNDIDTINEKTQTVEVKKSQNIKGFTLYGKTEGSNNKIYLATNFIRIKMADKDGKILKNARIKISRKIPFIVDSNGKQINGAYFIYSVTPLFAYDSKINSIEYGNIVIKGVQYKKKQEAAIPCCIL</sequence>
<evidence type="ECO:0000313" key="2">
    <source>
        <dbReference type="EMBL" id="EPR79711.1"/>
    </source>
</evidence>
<organism evidence="2 3">
    <name type="scientific">Spraguea lophii (strain 42_110)</name>
    <name type="common">Microsporidian parasite</name>
    <dbReference type="NCBI Taxonomy" id="1358809"/>
    <lineage>
        <taxon>Eukaryota</taxon>
        <taxon>Fungi</taxon>
        <taxon>Fungi incertae sedis</taxon>
        <taxon>Microsporidia</taxon>
        <taxon>Spragueidae</taxon>
        <taxon>Spraguea</taxon>
    </lineage>
</organism>